<feature type="repeat" description="PPR" evidence="5">
    <location>
        <begin position="231"/>
        <end position="265"/>
    </location>
</feature>
<feature type="region of interest" description="Disordered" evidence="6">
    <location>
        <begin position="441"/>
        <end position="519"/>
    </location>
</feature>
<dbReference type="PANTHER" id="PTHR47936:SF1">
    <property type="entry name" value="PENTATRICOPEPTIDE REPEAT-CONTAINING PROTEIN GUN1, CHLOROPLASTIC"/>
    <property type="match status" value="1"/>
</dbReference>
<comment type="similarity">
    <text evidence="1">Belongs to the CCM1 family.</text>
</comment>
<evidence type="ECO:0000256" key="2">
    <source>
        <dbReference type="ARBA" id="ARBA00022737"/>
    </source>
</evidence>
<reference evidence="7" key="1">
    <citation type="journal article" date="2023" name="IMA Fungus">
        <title>Comparative genomic study of the Penicillium genus elucidates a diverse pangenome and 15 lateral gene transfer events.</title>
        <authorList>
            <person name="Petersen C."/>
            <person name="Sorensen T."/>
            <person name="Nielsen M.R."/>
            <person name="Sondergaard T.E."/>
            <person name="Sorensen J.L."/>
            <person name="Fitzpatrick D.A."/>
            <person name="Frisvad J.C."/>
            <person name="Nielsen K.L."/>
        </authorList>
    </citation>
    <scope>NUCLEOTIDE SEQUENCE</scope>
    <source>
        <strain evidence="7">IBT 15450</strain>
    </source>
</reference>
<dbReference type="AlphaFoldDB" id="A0AAD6I499"/>
<dbReference type="InterPro" id="IPR011990">
    <property type="entry name" value="TPR-like_helical_dom_sf"/>
</dbReference>
<feature type="compositionally biased region" description="Acidic residues" evidence="6">
    <location>
        <begin position="490"/>
        <end position="519"/>
    </location>
</feature>
<evidence type="ECO:0000256" key="1">
    <source>
        <dbReference type="ARBA" id="ARBA00006192"/>
    </source>
</evidence>
<feature type="region of interest" description="Disordered" evidence="6">
    <location>
        <begin position="127"/>
        <end position="182"/>
    </location>
</feature>
<feature type="compositionally biased region" description="Polar residues" evidence="6">
    <location>
        <begin position="152"/>
        <end position="164"/>
    </location>
</feature>
<proteinExistence type="inferred from homology"/>
<dbReference type="PANTHER" id="PTHR47936">
    <property type="entry name" value="PPR_LONG DOMAIN-CONTAINING PROTEIN"/>
    <property type="match status" value="1"/>
</dbReference>
<evidence type="ECO:0000313" key="8">
    <source>
        <dbReference type="Proteomes" id="UP001219568"/>
    </source>
</evidence>
<evidence type="ECO:0000256" key="4">
    <source>
        <dbReference type="ARBA" id="ARBA00044511"/>
    </source>
</evidence>
<evidence type="ECO:0000256" key="5">
    <source>
        <dbReference type="PROSITE-ProRule" id="PRU00708"/>
    </source>
</evidence>
<feature type="region of interest" description="Disordered" evidence="6">
    <location>
        <begin position="54"/>
        <end position="95"/>
    </location>
</feature>
<dbReference type="Proteomes" id="UP001219568">
    <property type="component" value="Unassembled WGS sequence"/>
</dbReference>
<dbReference type="EMBL" id="JAQJZL010000014">
    <property type="protein sequence ID" value="KAJ6030533.1"/>
    <property type="molecule type" value="Genomic_DNA"/>
</dbReference>
<accession>A0AAD6I499</accession>
<comment type="subunit">
    <text evidence="4">Binds to mitochondrial small subunit 15S rRNA.</text>
</comment>
<evidence type="ECO:0008006" key="9">
    <source>
        <dbReference type="Google" id="ProtNLM"/>
    </source>
</evidence>
<feature type="compositionally biased region" description="Basic and acidic residues" evidence="6">
    <location>
        <begin position="840"/>
        <end position="855"/>
    </location>
</feature>
<keyword evidence="8" id="KW-1185">Reference proteome</keyword>
<comment type="caution">
    <text evidence="7">The sequence shown here is derived from an EMBL/GenBank/DDBJ whole genome shotgun (WGS) entry which is preliminary data.</text>
</comment>
<reference evidence="7" key="2">
    <citation type="submission" date="2023-01" db="EMBL/GenBank/DDBJ databases">
        <authorList>
            <person name="Petersen C."/>
        </authorList>
    </citation>
    <scope>NUCLEOTIDE SEQUENCE</scope>
    <source>
        <strain evidence="7">IBT 15450</strain>
    </source>
</reference>
<dbReference type="NCBIfam" id="TIGR00756">
    <property type="entry name" value="PPR"/>
    <property type="match status" value="1"/>
</dbReference>
<feature type="compositionally biased region" description="Basic and acidic residues" evidence="6">
    <location>
        <begin position="442"/>
        <end position="472"/>
    </location>
</feature>
<dbReference type="Gene3D" id="1.25.40.10">
    <property type="entry name" value="Tetratricopeptide repeat domain"/>
    <property type="match status" value="1"/>
</dbReference>
<evidence type="ECO:0000313" key="7">
    <source>
        <dbReference type="EMBL" id="KAJ6030533.1"/>
    </source>
</evidence>
<dbReference type="Pfam" id="PF13041">
    <property type="entry name" value="PPR_2"/>
    <property type="match status" value="1"/>
</dbReference>
<keyword evidence="2" id="KW-0677">Repeat</keyword>
<name>A0AAD6I499_PENCN</name>
<protein>
    <recommendedName>
        <fullName evidence="9">Pentatricopeptide repeat protein</fullName>
    </recommendedName>
</protein>
<sequence>MTFRFPGSLVNRALRSKLLTAQQHRASIAAALRFQQTQTWLSFSPRFYSYASERSSGRNDAYRKNSRPAPGHFEKDGQKPTNRGRGNRKTFKDGLSSKKDRDLLMAIASGKESLGGRYDVDSDIAESEALDKEDAEKWSTETETSGTEASENDASQDQASQTETANHDAPEESSPSMIKSLKVPNKVITEELKWLSDPRDFAERVSRILHAGDPALAAALIRTGTKQGMRCDVAWNTLFQYCMDQNHPQAAFKFYNDMKKRGRRPNPSTYTIMLKGFSSASESPNIVKTAASVYRSISSPNSGVSLSIIHTNAMLTVCQRHNDMDRLWKIAGDLPEEGPGAPDAATYTIILGAVQFAARRDIQRMSPEEIDKILERKAQAMTEGKRIWADIVYRWKNQALELDNSVVNAMASLLLDGASDIDCYNVMELYKQTMDIPILQKRPVESESSSRRRITHEETQALEQSHSERQESMEDVPFVDENNQILREAESDEETQPLAEEQPEELEEEEEPAEEESFEDLFKPVVPDSPEISFLKPDSKELTLLLNACFTITHGTEAGINYWKLLTLEDTNHLIEPDSVTYLQYFRLLRISRSSKVGVAALRDQMIPSGVANGKAFHVALSICRRDRRNHSVLQHANELMSLMGKALILPDIRVLEGYLELIQILSSQPSVLLHLRGLDMEETSTRSRLQDIGRKIQAKLRLAALATLRPYTAQLHEAMEFGAPSHKSRWSSLQNQKSESVAGASAVKVLSRIRLVVDDTLKVDYKSFVSKAERKILMEESKMLKKYSDKDVIQTFRGKTIYPTPEQKRFGGERIKKFQLEARKTFWKKNLEDGSSQQVEEKVPEWDESFPKKD</sequence>
<evidence type="ECO:0000256" key="6">
    <source>
        <dbReference type="SAM" id="MobiDB-lite"/>
    </source>
</evidence>
<dbReference type="PROSITE" id="PS51375">
    <property type="entry name" value="PPR"/>
    <property type="match status" value="1"/>
</dbReference>
<comment type="function">
    <text evidence="3">Regulates mitochondrial small subunit maturation by controlling 15S rRNA 5'-end processing. Localizes to the 5' precursor of the 15S rRNA in a position that is subsequently occupied by mS47 in the mature yeast mtSSU. Uses structure and sequence-specific RNA recognition, binding to a single-stranded region of the precursor and specifically recognizing bases -6 to -1. The exchange of Ccm1 for mS47 is coupled to the irreversible removal of precursor rRNA that is accompanied by conformational changes of the mitoribosomal proteins uS5m and mS26. These conformational changes signal completion of 5'-end rRNA processing through protection of the mature 5'-end of the 15S rRNA and stabilization of mS47. The removal of the 5' precursor together with the dissociation of Ccm1 may be catalyzed by the 5'-3' exoribonuclease Pet127. Involved in the specific removal of group I introns in mitochondrial encoded transcripts.</text>
</comment>
<feature type="compositionally biased region" description="Basic and acidic residues" evidence="6">
    <location>
        <begin position="129"/>
        <end position="140"/>
    </location>
</feature>
<dbReference type="InterPro" id="IPR002885">
    <property type="entry name" value="PPR_rpt"/>
</dbReference>
<organism evidence="7 8">
    <name type="scientific">Penicillium canescens</name>
    <dbReference type="NCBI Taxonomy" id="5083"/>
    <lineage>
        <taxon>Eukaryota</taxon>
        <taxon>Fungi</taxon>
        <taxon>Dikarya</taxon>
        <taxon>Ascomycota</taxon>
        <taxon>Pezizomycotina</taxon>
        <taxon>Eurotiomycetes</taxon>
        <taxon>Eurotiomycetidae</taxon>
        <taxon>Eurotiales</taxon>
        <taxon>Aspergillaceae</taxon>
        <taxon>Penicillium</taxon>
    </lineage>
</organism>
<gene>
    <name evidence="7" type="ORF">N7460_010799</name>
</gene>
<evidence type="ECO:0000256" key="3">
    <source>
        <dbReference type="ARBA" id="ARBA00044493"/>
    </source>
</evidence>
<feature type="region of interest" description="Disordered" evidence="6">
    <location>
        <begin position="834"/>
        <end position="855"/>
    </location>
</feature>